<keyword evidence="4 7" id="KW-0812">Transmembrane</keyword>
<accession>A0A443S2K3</accession>
<feature type="transmembrane region" description="Helical" evidence="7">
    <location>
        <begin position="275"/>
        <end position="295"/>
    </location>
</feature>
<reference evidence="8 9" key="1">
    <citation type="journal article" date="2018" name="Gigascience">
        <title>Genomes of trombidid mites reveal novel predicted allergens and laterally-transferred genes associated with secondary metabolism.</title>
        <authorList>
            <person name="Dong X."/>
            <person name="Chaisiri K."/>
            <person name="Xia D."/>
            <person name="Armstrong S.D."/>
            <person name="Fang Y."/>
            <person name="Donnelly M.J."/>
            <person name="Kadowaki T."/>
            <person name="McGarry J.W."/>
            <person name="Darby A.C."/>
            <person name="Makepeace B.L."/>
        </authorList>
    </citation>
    <scope>NUCLEOTIDE SEQUENCE [LARGE SCALE GENOMIC DNA]</scope>
    <source>
        <strain evidence="8">UoL-UT</strain>
    </source>
</reference>
<organism evidence="8 9">
    <name type="scientific">Leptotrombidium deliense</name>
    <dbReference type="NCBI Taxonomy" id="299467"/>
    <lineage>
        <taxon>Eukaryota</taxon>
        <taxon>Metazoa</taxon>
        <taxon>Ecdysozoa</taxon>
        <taxon>Arthropoda</taxon>
        <taxon>Chelicerata</taxon>
        <taxon>Arachnida</taxon>
        <taxon>Acari</taxon>
        <taxon>Acariformes</taxon>
        <taxon>Trombidiformes</taxon>
        <taxon>Prostigmata</taxon>
        <taxon>Anystina</taxon>
        <taxon>Parasitengona</taxon>
        <taxon>Trombiculoidea</taxon>
        <taxon>Trombiculidae</taxon>
        <taxon>Leptotrombidium</taxon>
    </lineage>
</organism>
<dbReference type="OrthoDB" id="6494791at2759"/>
<dbReference type="Pfam" id="PF01733">
    <property type="entry name" value="Nucleoside_tran"/>
    <property type="match status" value="1"/>
</dbReference>
<keyword evidence="9" id="KW-1185">Reference proteome</keyword>
<feature type="transmembrane region" description="Helical" evidence="7">
    <location>
        <begin position="163"/>
        <end position="184"/>
    </location>
</feature>
<sequence length="347" mass="39294">MYAILQYCQHLNYFVDYKLNVTSSEGSTSAYREYFLSYVGVASKLPNVMFQAFNLATQNSYCSLTFRIFACIVLEVVIFAGTIALAVINTDSWVEIFFIITMISIVLINMANGVFQSCLYAVAAKLPMKYTNAVTTGLNISGIFTAIAMIIAIAASSTMVMEAVYYFSASILYLIISFVTYIFVPNNAFFKHYQSLKSKELETESPAEINENENAIMQGNDDESDNSKIRTWIKNTRGCWMQCANVFVIYFVSLSIFPAIQANIAPVSDIINAEYFSPVFCFLSFNLFSMVGNLIAGRYKLFSKKTLWIPSVIRLLFIPIFLFCNYYPKQRKLPVLFDDDYSYICIG</sequence>
<dbReference type="PANTHER" id="PTHR10332">
    <property type="entry name" value="EQUILIBRATIVE NUCLEOSIDE TRANSPORTER"/>
    <property type="match status" value="1"/>
</dbReference>
<dbReference type="InterPro" id="IPR002259">
    <property type="entry name" value="Eqnu_transpt"/>
</dbReference>
<dbReference type="Proteomes" id="UP000288716">
    <property type="component" value="Unassembled WGS sequence"/>
</dbReference>
<dbReference type="SUPFAM" id="SSF103473">
    <property type="entry name" value="MFS general substrate transporter"/>
    <property type="match status" value="1"/>
</dbReference>
<evidence type="ECO:0000313" key="8">
    <source>
        <dbReference type="EMBL" id="RWS21757.1"/>
    </source>
</evidence>
<evidence type="ECO:0000256" key="1">
    <source>
        <dbReference type="ARBA" id="ARBA00004141"/>
    </source>
</evidence>
<evidence type="ECO:0000256" key="4">
    <source>
        <dbReference type="ARBA" id="ARBA00022692"/>
    </source>
</evidence>
<gene>
    <name evidence="8" type="ORF">B4U80_08780</name>
</gene>
<feature type="transmembrane region" description="Helical" evidence="7">
    <location>
        <begin position="134"/>
        <end position="157"/>
    </location>
</feature>
<feature type="non-terminal residue" evidence="8">
    <location>
        <position position="347"/>
    </location>
</feature>
<keyword evidence="5 7" id="KW-1133">Transmembrane helix</keyword>
<dbReference type="AlphaFoldDB" id="A0A443S2K3"/>
<dbReference type="PRINTS" id="PR01130">
    <property type="entry name" value="DERENTRNSPRT"/>
</dbReference>
<dbReference type="EMBL" id="NCKV01010978">
    <property type="protein sequence ID" value="RWS21757.1"/>
    <property type="molecule type" value="Genomic_DNA"/>
</dbReference>
<evidence type="ECO:0000256" key="3">
    <source>
        <dbReference type="ARBA" id="ARBA00022448"/>
    </source>
</evidence>
<dbReference type="GO" id="GO:0005886">
    <property type="term" value="C:plasma membrane"/>
    <property type="evidence" value="ECO:0007669"/>
    <property type="project" value="TreeGrafter"/>
</dbReference>
<keyword evidence="3" id="KW-0813">Transport</keyword>
<dbReference type="VEuPathDB" id="VectorBase:LDEU010283"/>
<evidence type="ECO:0000256" key="2">
    <source>
        <dbReference type="ARBA" id="ARBA00007965"/>
    </source>
</evidence>
<feature type="transmembrane region" description="Helical" evidence="7">
    <location>
        <begin position="96"/>
        <end position="122"/>
    </location>
</feature>
<protein>
    <submittedName>
        <fullName evidence="8">Equilibrative nucleoside transporter 1-like isoform X2</fullName>
    </submittedName>
</protein>
<evidence type="ECO:0000313" key="9">
    <source>
        <dbReference type="Proteomes" id="UP000288716"/>
    </source>
</evidence>
<feature type="transmembrane region" description="Helical" evidence="7">
    <location>
        <begin position="307"/>
        <end position="328"/>
    </location>
</feature>
<comment type="caution">
    <text evidence="8">The sequence shown here is derived from an EMBL/GenBank/DDBJ whole genome shotgun (WGS) entry which is preliminary data.</text>
</comment>
<feature type="transmembrane region" description="Helical" evidence="7">
    <location>
        <begin position="68"/>
        <end position="90"/>
    </location>
</feature>
<comment type="similarity">
    <text evidence="2">Belongs to the SLC29A/ENT transporter (TC 2.A.57) family.</text>
</comment>
<dbReference type="PANTHER" id="PTHR10332:SF80">
    <property type="entry name" value="EQUILIBRATIVE NUCLEOSIDE TRANSPORTER 2, ISOFORM A"/>
    <property type="match status" value="1"/>
</dbReference>
<keyword evidence="6 7" id="KW-0472">Membrane</keyword>
<dbReference type="InterPro" id="IPR036259">
    <property type="entry name" value="MFS_trans_sf"/>
</dbReference>
<comment type="subcellular location">
    <subcellularLocation>
        <location evidence="1">Membrane</location>
        <topology evidence="1">Multi-pass membrane protein</topology>
    </subcellularLocation>
</comment>
<proteinExistence type="inferred from homology"/>
<feature type="transmembrane region" description="Helical" evidence="7">
    <location>
        <begin position="239"/>
        <end position="260"/>
    </location>
</feature>
<evidence type="ECO:0000256" key="6">
    <source>
        <dbReference type="ARBA" id="ARBA00023136"/>
    </source>
</evidence>
<dbReference type="GO" id="GO:0005337">
    <property type="term" value="F:nucleoside transmembrane transporter activity"/>
    <property type="evidence" value="ECO:0007669"/>
    <property type="project" value="InterPro"/>
</dbReference>
<evidence type="ECO:0000256" key="5">
    <source>
        <dbReference type="ARBA" id="ARBA00022989"/>
    </source>
</evidence>
<evidence type="ECO:0000256" key="7">
    <source>
        <dbReference type="SAM" id="Phobius"/>
    </source>
</evidence>
<name>A0A443S2K3_9ACAR</name>